<dbReference type="SUPFAM" id="SSF52096">
    <property type="entry name" value="ClpP/crotonase"/>
    <property type="match status" value="1"/>
</dbReference>
<organism evidence="7 8">
    <name type="scientific">Candidatus Cryptobacteroides merdigallinarum</name>
    <dbReference type="NCBI Taxonomy" id="2840770"/>
    <lineage>
        <taxon>Bacteria</taxon>
        <taxon>Pseudomonadati</taxon>
        <taxon>Bacteroidota</taxon>
        <taxon>Bacteroidia</taxon>
        <taxon>Bacteroidales</taxon>
        <taxon>Candidatus Cryptobacteroides</taxon>
    </lineage>
</organism>
<dbReference type="InterPro" id="IPR004447">
    <property type="entry name" value="Peptidase_S41A"/>
</dbReference>
<dbReference type="InterPro" id="IPR036034">
    <property type="entry name" value="PDZ_sf"/>
</dbReference>
<dbReference type="GO" id="GO:0004175">
    <property type="term" value="F:endopeptidase activity"/>
    <property type="evidence" value="ECO:0007669"/>
    <property type="project" value="TreeGrafter"/>
</dbReference>
<dbReference type="GO" id="GO:0008236">
    <property type="term" value="F:serine-type peptidase activity"/>
    <property type="evidence" value="ECO:0007669"/>
    <property type="project" value="UniProtKB-KW"/>
</dbReference>
<comment type="similarity">
    <text evidence="1 5">Belongs to the peptidase S41A family.</text>
</comment>
<dbReference type="InterPro" id="IPR029045">
    <property type="entry name" value="ClpP/crotonase-like_dom_sf"/>
</dbReference>
<evidence type="ECO:0000256" key="3">
    <source>
        <dbReference type="ARBA" id="ARBA00022801"/>
    </source>
</evidence>
<dbReference type="PANTHER" id="PTHR32060">
    <property type="entry name" value="TAIL-SPECIFIC PROTEASE"/>
    <property type="match status" value="1"/>
</dbReference>
<dbReference type="SMART" id="SM00228">
    <property type="entry name" value="PDZ"/>
    <property type="match status" value="1"/>
</dbReference>
<sequence length="527" mass="58669">MNNRSYTAVTALLGVVLGVLATLVVVRVTDSRKKFDGDYNRWRKLNLILQEVEKNYVDTIDMKAMTDAAVVAALSELDPHTVYLPPVALEASETELAGNFEGIGIQFNVPNDTAIVLSVIPGGPSEKAGLMQGDRILKVDTAVIAGNKTPQDSMVTRMKGPAGSKVTITVKRDGTDIPFEITRGKIPVHCVDAAFMVDDTTGYIRLSKFTRTTYFEFSSAAGKLMESGMKRLLFDLRDNTGGYFDQAFLVCNEFLEEGDPIVYMEGLHRPRQDFKADGNGKLKDIRLEVLINESSASSSEIFAGAIQDNDRGVIVGRRSFGKGLVQEPVNFTDGSGLRLTVSRFYTPSGRCIQKPYSDDYAYDIYERYAHGEMTVADSMKVDKSREYFTRDGRVVYGGGGIIPDVFVPMDTTRASNFFIQANKKALQVRFASAMFDRYRKTLSSIDDFRSLERYLDAIDLKGKFLDYAAGEGVVLKPSEEADFDTYMMPQVKALVGRYSRLEDEAFYRFYMEIDETIRTALDLTAGL</sequence>
<evidence type="ECO:0000256" key="4">
    <source>
        <dbReference type="ARBA" id="ARBA00022825"/>
    </source>
</evidence>
<gene>
    <name evidence="7" type="ORF">IAC29_06310</name>
</gene>
<evidence type="ECO:0000313" key="8">
    <source>
        <dbReference type="Proteomes" id="UP000810252"/>
    </source>
</evidence>
<keyword evidence="4 5" id="KW-0720">Serine protease</keyword>
<reference evidence="7" key="2">
    <citation type="journal article" date="2021" name="PeerJ">
        <title>Extensive microbial diversity within the chicken gut microbiome revealed by metagenomics and culture.</title>
        <authorList>
            <person name="Gilroy R."/>
            <person name="Ravi A."/>
            <person name="Getino M."/>
            <person name="Pursley I."/>
            <person name="Horton D.L."/>
            <person name="Alikhan N.F."/>
            <person name="Baker D."/>
            <person name="Gharbi K."/>
            <person name="Hall N."/>
            <person name="Watson M."/>
            <person name="Adriaenssens E.M."/>
            <person name="Foster-Nyarko E."/>
            <person name="Jarju S."/>
            <person name="Secka A."/>
            <person name="Antonio M."/>
            <person name="Oren A."/>
            <person name="Chaudhuri R.R."/>
            <person name="La Ragione R."/>
            <person name="Hildebrand F."/>
            <person name="Pallen M.J."/>
        </authorList>
    </citation>
    <scope>NUCLEOTIDE SEQUENCE</scope>
    <source>
        <strain evidence="7">20514</strain>
    </source>
</reference>
<dbReference type="SUPFAM" id="SSF50156">
    <property type="entry name" value="PDZ domain-like"/>
    <property type="match status" value="1"/>
</dbReference>
<evidence type="ECO:0000256" key="1">
    <source>
        <dbReference type="ARBA" id="ARBA00009179"/>
    </source>
</evidence>
<dbReference type="GO" id="GO:0006508">
    <property type="term" value="P:proteolysis"/>
    <property type="evidence" value="ECO:0007669"/>
    <property type="project" value="UniProtKB-KW"/>
</dbReference>
<reference evidence="7" key="1">
    <citation type="submission" date="2020-10" db="EMBL/GenBank/DDBJ databases">
        <authorList>
            <person name="Gilroy R."/>
        </authorList>
    </citation>
    <scope>NUCLEOTIDE SEQUENCE</scope>
    <source>
        <strain evidence="7">20514</strain>
    </source>
</reference>
<dbReference type="Gene3D" id="3.30.750.44">
    <property type="match status" value="1"/>
</dbReference>
<dbReference type="GO" id="GO:0007165">
    <property type="term" value="P:signal transduction"/>
    <property type="evidence" value="ECO:0007669"/>
    <property type="project" value="TreeGrafter"/>
</dbReference>
<name>A0A9D9EIR4_9BACT</name>
<dbReference type="EMBL" id="JADIMQ010000088">
    <property type="protein sequence ID" value="MBO8448866.1"/>
    <property type="molecule type" value="Genomic_DNA"/>
</dbReference>
<dbReference type="NCBIfam" id="TIGR00225">
    <property type="entry name" value="prc"/>
    <property type="match status" value="1"/>
</dbReference>
<dbReference type="PROSITE" id="PS50106">
    <property type="entry name" value="PDZ"/>
    <property type="match status" value="1"/>
</dbReference>
<dbReference type="SMART" id="SM00245">
    <property type="entry name" value="TSPc"/>
    <property type="match status" value="1"/>
</dbReference>
<dbReference type="PANTHER" id="PTHR32060:SF30">
    <property type="entry name" value="CARBOXY-TERMINAL PROCESSING PROTEASE CTPA"/>
    <property type="match status" value="1"/>
</dbReference>
<accession>A0A9D9EIR4</accession>
<proteinExistence type="inferred from homology"/>
<protein>
    <submittedName>
        <fullName evidence="7">S41 family peptidase</fullName>
    </submittedName>
</protein>
<dbReference type="AlphaFoldDB" id="A0A9D9EIR4"/>
<dbReference type="InterPro" id="IPR005151">
    <property type="entry name" value="Tail-specific_protease"/>
</dbReference>
<dbReference type="Pfam" id="PF13180">
    <property type="entry name" value="PDZ_2"/>
    <property type="match status" value="1"/>
</dbReference>
<dbReference type="Pfam" id="PF03572">
    <property type="entry name" value="Peptidase_S41"/>
    <property type="match status" value="1"/>
</dbReference>
<comment type="caution">
    <text evidence="7">The sequence shown here is derived from an EMBL/GenBank/DDBJ whole genome shotgun (WGS) entry which is preliminary data.</text>
</comment>
<keyword evidence="3 5" id="KW-0378">Hydrolase</keyword>
<dbReference type="GO" id="GO:0030288">
    <property type="term" value="C:outer membrane-bounded periplasmic space"/>
    <property type="evidence" value="ECO:0007669"/>
    <property type="project" value="TreeGrafter"/>
</dbReference>
<evidence type="ECO:0000256" key="2">
    <source>
        <dbReference type="ARBA" id="ARBA00022670"/>
    </source>
</evidence>
<dbReference type="CDD" id="cd06782">
    <property type="entry name" value="cpPDZ_CPP-like"/>
    <property type="match status" value="1"/>
</dbReference>
<evidence type="ECO:0000313" key="7">
    <source>
        <dbReference type="EMBL" id="MBO8448866.1"/>
    </source>
</evidence>
<dbReference type="Gene3D" id="3.90.226.10">
    <property type="entry name" value="2-enoyl-CoA Hydratase, Chain A, domain 1"/>
    <property type="match status" value="1"/>
</dbReference>
<keyword evidence="2 5" id="KW-0645">Protease</keyword>
<dbReference type="Proteomes" id="UP000810252">
    <property type="component" value="Unassembled WGS sequence"/>
</dbReference>
<dbReference type="InterPro" id="IPR001478">
    <property type="entry name" value="PDZ"/>
</dbReference>
<dbReference type="CDD" id="cd07560">
    <property type="entry name" value="Peptidase_S41_CPP"/>
    <property type="match status" value="1"/>
</dbReference>
<dbReference type="Gene3D" id="2.30.42.10">
    <property type="match status" value="1"/>
</dbReference>
<evidence type="ECO:0000256" key="5">
    <source>
        <dbReference type="RuleBase" id="RU004404"/>
    </source>
</evidence>
<feature type="domain" description="PDZ" evidence="6">
    <location>
        <begin position="86"/>
        <end position="185"/>
    </location>
</feature>
<evidence type="ECO:0000259" key="6">
    <source>
        <dbReference type="PROSITE" id="PS50106"/>
    </source>
</evidence>